<dbReference type="CDD" id="cd07067">
    <property type="entry name" value="HP_PGM_like"/>
    <property type="match status" value="1"/>
</dbReference>
<organism evidence="1 2">
    <name type="scientific">Devosia insulae DS-56</name>
    <dbReference type="NCBI Taxonomy" id="1116389"/>
    <lineage>
        <taxon>Bacteria</taxon>
        <taxon>Pseudomonadati</taxon>
        <taxon>Pseudomonadota</taxon>
        <taxon>Alphaproteobacteria</taxon>
        <taxon>Hyphomicrobiales</taxon>
        <taxon>Devosiaceae</taxon>
        <taxon>Devosia</taxon>
    </lineage>
</organism>
<dbReference type="OrthoDB" id="9810154at2"/>
<dbReference type="InterPro" id="IPR013078">
    <property type="entry name" value="His_Pase_superF_clade-1"/>
</dbReference>
<dbReference type="InterPro" id="IPR029033">
    <property type="entry name" value="His_PPase_superfam"/>
</dbReference>
<evidence type="ECO:0008006" key="3">
    <source>
        <dbReference type="Google" id="ProtNLM"/>
    </source>
</evidence>
<comment type="caution">
    <text evidence="1">The sequence shown here is derived from an EMBL/GenBank/DDBJ whole genome shotgun (WGS) entry which is preliminary data.</text>
</comment>
<dbReference type="Pfam" id="PF00300">
    <property type="entry name" value="His_Phos_1"/>
    <property type="match status" value="1"/>
</dbReference>
<keyword evidence="2" id="KW-1185">Reference proteome</keyword>
<dbReference type="SUPFAM" id="SSF53254">
    <property type="entry name" value="Phosphoglycerate mutase-like"/>
    <property type="match status" value="1"/>
</dbReference>
<dbReference type="AlphaFoldDB" id="A0A1E5XIK8"/>
<sequence length="168" mass="18416">MLRLILVRHAKSAWDDPGLSDFDRPLALRGIAAAAWIGTTLTNHGWLPDRIVCSTARRTRETLELAMARLPSNGPRPDVVWSDAVYDRRDHDYLGLIAEQGSGAQVLMLVGHNSATEQTALALSAGSHQAMVNFPTGGIAVIDCEISNWLELVPRCGRLSHFLRPPRS</sequence>
<reference evidence="1 2" key="1">
    <citation type="journal article" date="2015" name="Genome Announc.">
        <title>Genome Assemblies of Three Soil-Associated Devosia species: D. insulae, D. limi, and D. soli.</title>
        <authorList>
            <person name="Hassan Y.I."/>
            <person name="Lepp D."/>
            <person name="Zhou T."/>
        </authorList>
    </citation>
    <scope>NUCLEOTIDE SEQUENCE [LARGE SCALE GENOMIC DNA]</scope>
    <source>
        <strain evidence="1 2">DS-56</strain>
    </source>
</reference>
<name>A0A1E5XIK8_9HYPH</name>
<evidence type="ECO:0000313" key="2">
    <source>
        <dbReference type="Proteomes" id="UP000095463"/>
    </source>
</evidence>
<dbReference type="PANTHER" id="PTHR47623">
    <property type="entry name" value="OS09G0287300 PROTEIN"/>
    <property type="match status" value="1"/>
</dbReference>
<gene>
    <name evidence="1" type="ORF">VW23_004740</name>
</gene>
<proteinExistence type="predicted"/>
<dbReference type="PANTHER" id="PTHR47623:SF1">
    <property type="entry name" value="OS09G0287300 PROTEIN"/>
    <property type="match status" value="1"/>
</dbReference>
<dbReference type="Gene3D" id="3.40.50.1240">
    <property type="entry name" value="Phosphoglycerate mutase-like"/>
    <property type="match status" value="1"/>
</dbReference>
<dbReference type="SMART" id="SM00855">
    <property type="entry name" value="PGAM"/>
    <property type="match status" value="1"/>
</dbReference>
<dbReference type="RefSeq" id="WP_069912238.1">
    <property type="nucleotide sequence ID" value="NZ_LAJE02000377.1"/>
</dbReference>
<protein>
    <recommendedName>
        <fullName evidence="3">Phosphohistidine phosphatase</fullName>
    </recommendedName>
</protein>
<accession>A0A1E5XIK8</accession>
<evidence type="ECO:0000313" key="1">
    <source>
        <dbReference type="EMBL" id="OEO28429.1"/>
    </source>
</evidence>
<dbReference type="Proteomes" id="UP000095463">
    <property type="component" value="Unassembled WGS sequence"/>
</dbReference>
<dbReference type="EMBL" id="LAJE02000377">
    <property type="protein sequence ID" value="OEO28429.1"/>
    <property type="molecule type" value="Genomic_DNA"/>
</dbReference>